<sequence>MAGTRLTKCLLPGVRSRATAREAGPGLLQMDRASGRISGAGKSVCAAHVIRHLQSDIRRHQYWIIDALDECFAVEHRFFKQLANLECAFDLRIFVTSRSTPKLEGHFKYLKQKVDVVTDSIQYVDTQADMRLYLDSHLDDLPVDDPAERSVLVDKMLTKADDCFLWLSLVYQELEGVYSKKSIARVLDDIPQGMSELYERSFRTICQNKKESELTQTLFMWSLCSTRPLKLPELRDALGRYGDQDVGNLRRTVEDLCGGLLLVDKNDGIQLVHSTTREFLLGALGSEFGFKRVEGHEMIALVCLKCMGREMIPPTRRLLKGSEVERRKARTAFSSYASVAFSEHIAASSSISNKLLKPISDFLSKNVSAWIEHVALEQPSLYWIRLVAKFGRNLQSTPRSIFNLIPSIAPKQSRLFQQTTGQPRWVELVGPAAASWDDCISIIEFRDTYGLSLACSGSAFAIGMRNGLIKVYDRSTCQERFSVRHRIHDGASISVVGPKKGQATPVRLLAFDSSETRFASASHQSVCLWSMNAELLTTFRISEFLVTLTFSIDQRELIGVSRSSRVVRWKVYEEDNMLSVAGCHARHPATGNTVHHNSALLTKYPIAATISPDQSLLALLYRGEPIYLCSLEDNTVVGQCGRDVGSKFPNISVQTALFNPNPDLRLLAIAYQDGELSVYDAWAHKELISVDGDAYLLASTPDGRTLGSGNTRGSISLWDFETLSLLYHIRSGIDEVRTLAFTGDGLRVVDIRDNKTKVWEPIALVRRSVDEDAGVSDASALEGPVVGYNEETVSITAVCSDDVGDFVFAGRSDGSVVVYNVRTGLFHTELYVHSGNLLITAITFRRGVIATADIGCCVIVRTLLENNKGGKPSASPENVRARSTASFEPQRISSPHSNCDH</sequence>
<evidence type="ECO:0000259" key="2">
    <source>
        <dbReference type="Pfam" id="PF22939"/>
    </source>
</evidence>
<keyword evidence="4" id="KW-1185">Reference proteome</keyword>
<dbReference type="Pfam" id="PF22939">
    <property type="entry name" value="WHD_GPIID"/>
    <property type="match status" value="1"/>
</dbReference>
<gene>
    <name evidence="3" type="ORF">Z518_03395</name>
</gene>
<dbReference type="OrthoDB" id="4132932at2759"/>
<proteinExistence type="predicted"/>
<dbReference type="GeneID" id="25291466"/>
<dbReference type="RefSeq" id="XP_013275874.1">
    <property type="nucleotide sequence ID" value="XM_013420420.1"/>
</dbReference>
<accession>A0A0D2HDV1</accession>
<organism evidence="3 4">
    <name type="scientific">Rhinocladiella mackenziei CBS 650.93</name>
    <dbReference type="NCBI Taxonomy" id="1442369"/>
    <lineage>
        <taxon>Eukaryota</taxon>
        <taxon>Fungi</taxon>
        <taxon>Dikarya</taxon>
        <taxon>Ascomycota</taxon>
        <taxon>Pezizomycotina</taxon>
        <taxon>Eurotiomycetes</taxon>
        <taxon>Chaetothyriomycetidae</taxon>
        <taxon>Chaetothyriales</taxon>
        <taxon>Herpotrichiellaceae</taxon>
        <taxon>Rhinocladiella</taxon>
    </lineage>
</organism>
<evidence type="ECO:0000256" key="1">
    <source>
        <dbReference type="SAM" id="MobiDB-lite"/>
    </source>
</evidence>
<dbReference type="InterPro" id="IPR036322">
    <property type="entry name" value="WD40_repeat_dom_sf"/>
</dbReference>
<dbReference type="HOGENOM" id="CLU_000288_6_3_1"/>
<dbReference type="SUPFAM" id="SSF50978">
    <property type="entry name" value="WD40 repeat-like"/>
    <property type="match status" value="1"/>
</dbReference>
<dbReference type="InterPro" id="IPR054471">
    <property type="entry name" value="GPIID_WHD"/>
</dbReference>
<dbReference type="EMBL" id="KN847476">
    <property type="protein sequence ID" value="KIX08738.1"/>
    <property type="molecule type" value="Genomic_DNA"/>
</dbReference>
<dbReference type="Proteomes" id="UP000053617">
    <property type="component" value="Unassembled WGS sequence"/>
</dbReference>
<dbReference type="AlphaFoldDB" id="A0A0D2HDV1"/>
<dbReference type="PANTHER" id="PTHR10039:SF16">
    <property type="entry name" value="GPI INOSITOL-DEACYLASE"/>
    <property type="match status" value="1"/>
</dbReference>
<dbReference type="InterPro" id="IPR015943">
    <property type="entry name" value="WD40/YVTN_repeat-like_dom_sf"/>
</dbReference>
<reference evidence="3 4" key="1">
    <citation type="submission" date="2015-01" db="EMBL/GenBank/DDBJ databases">
        <title>The Genome Sequence of Rhinocladiella mackenzie CBS 650.93.</title>
        <authorList>
            <consortium name="The Broad Institute Genomics Platform"/>
            <person name="Cuomo C."/>
            <person name="de Hoog S."/>
            <person name="Gorbushina A."/>
            <person name="Stielow B."/>
            <person name="Teixiera M."/>
            <person name="Abouelleil A."/>
            <person name="Chapman S.B."/>
            <person name="Priest M."/>
            <person name="Young S.K."/>
            <person name="Wortman J."/>
            <person name="Nusbaum C."/>
            <person name="Birren B."/>
        </authorList>
    </citation>
    <scope>NUCLEOTIDE SEQUENCE [LARGE SCALE GENOMIC DNA]</scope>
    <source>
        <strain evidence="3 4">CBS 650.93</strain>
    </source>
</reference>
<evidence type="ECO:0000313" key="3">
    <source>
        <dbReference type="EMBL" id="KIX08738.1"/>
    </source>
</evidence>
<name>A0A0D2HDV1_9EURO</name>
<dbReference type="Gene3D" id="2.130.10.10">
    <property type="entry name" value="YVTN repeat-like/Quinoprotein amine dehydrogenase"/>
    <property type="match status" value="2"/>
</dbReference>
<dbReference type="STRING" id="1442369.A0A0D2HDV1"/>
<dbReference type="InterPro" id="IPR001680">
    <property type="entry name" value="WD40_rpt"/>
</dbReference>
<dbReference type="SMART" id="SM00320">
    <property type="entry name" value="WD40"/>
    <property type="match status" value="6"/>
</dbReference>
<dbReference type="VEuPathDB" id="FungiDB:Z518_03395"/>
<feature type="domain" description="GPI inositol-deacylase winged helix" evidence="2">
    <location>
        <begin position="206"/>
        <end position="288"/>
    </location>
</feature>
<feature type="region of interest" description="Disordered" evidence="1">
    <location>
        <begin position="868"/>
        <end position="901"/>
    </location>
</feature>
<protein>
    <recommendedName>
        <fullName evidence="2">GPI inositol-deacylase winged helix domain-containing protein</fullName>
    </recommendedName>
</protein>
<dbReference type="PANTHER" id="PTHR10039">
    <property type="entry name" value="AMELOGENIN"/>
    <property type="match status" value="1"/>
</dbReference>
<evidence type="ECO:0000313" key="4">
    <source>
        <dbReference type="Proteomes" id="UP000053617"/>
    </source>
</evidence>
<feature type="compositionally biased region" description="Polar residues" evidence="1">
    <location>
        <begin position="881"/>
        <end position="901"/>
    </location>
</feature>